<proteinExistence type="predicted"/>
<dbReference type="KEGG" id="blr:BRLA_c035820"/>
<dbReference type="EMBL" id="CP007806">
    <property type="protein sequence ID" value="AIG27894.1"/>
    <property type="molecule type" value="Genomic_DNA"/>
</dbReference>
<gene>
    <name evidence="1" type="ORF">BRLA_c035820</name>
</gene>
<name>A0A075R7P7_BRELA</name>
<dbReference type="AlphaFoldDB" id="A0A075R7P7"/>
<protein>
    <submittedName>
        <fullName evidence="1">Uncharacterized protein</fullName>
    </submittedName>
</protein>
<organism evidence="1 2">
    <name type="scientific">Brevibacillus laterosporus LMG 15441</name>
    <dbReference type="NCBI Taxonomy" id="1042163"/>
    <lineage>
        <taxon>Bacteria</taxon>
        <taxon>Bacillati</taxon>
        <taxon>Bacillota</taxon>
        <taxon>Bacilli</taxon>
        <taxon>Bacillales</taxon>
        <taxon>Paenibacillaceae</taxon>
        <taxon>Brevibacillus</taxon>
    </lineage>
</organism>
<reference evidence="1 2" key="1">
    <citation type="journal article" date="2011" name="J. Bacteriol.">
        <title>Genome sequence of Brevibacillus laterosporus LMG 15441, a pathogen of invertebrates.</title>
        <authorList>
            <person name="Djukic M."/>
            <person name="Poehlein A."/>
            <person name="Thurmer A."/>
            <person name="Daniel R."/>
        </authorList>
    </citation>
    <scope>NUCLEOTIDE SEQUENCE [LARGE SCALE GENOMIC DNA]</scope>
    <source>
        <strain evidence="1 2">LMG 15441</strain>
    </source>
</reference>
<sequence length="40" mass="4964">MTRKIVVMERPKKKEEQIAWQKQVIREELLKELTLRKKNN</sequence>
<evidence type="ECO:0000313" key="2">
    <source>
        <dbReference type="Proteomes" id="UP000005850"/>
    </source>
</evidence>
<keyword evidence="2" id="KW-1185">Reference proteome</keyword>
<accession>A0A075R7P7</accession>
<evidence type="ECO:0000313" key="1">
    <source>
        <dbReference type="EMBL" id="AIG27894.1"/>
    </source>
</evidence>
<dbReference type="HOGENOM" id="CLU_3285980_0_0_9"/>
<dbReference type="RefSeq" id="WP_003336587.1">
    <property type="nucleotide sequence ID" value="NZ_CP007806.1"/>
</dbReference>
<dbReference type="Proteomes" id="UP000005850">
    <property type="component" value="Chromosome"/>
</dbReference>